<keyword evidence="4" id="KW-0592">Phosphate transport</keyword>
<dbReference type="NCBIfam" id="TIGR02136">
    <property type="entry name" value="ptsS_2"/>
    <property type="match status" value="1"/>
</dbReference>
<name>A0A0C1YDY1_9CYAN</name>
<dbReference type="PANTHER" id="PTHR30570">
    <property type="entry name" value="PERIPLASMIC PHOSPHATE BINDING COMPONENT OF PHOSPHATE ABC TRANSPORTER"/>
    <property type="match status" value="1"/>
</dbReference>
<dbReference type="PROSITE" id="PS51257">
    <property type="entry name" value="PROKAR_LIPOPROTEIN"/>
    <property type="match status" value="1"/>
</dbReference>
<evidence type="ECO:0000256" key="4">
    <source>
        <dbReference type="RuleBase" id="RU367119"/>
    </source>
</evidence>
<dbReference type="GO" id="GO:0006817">
    <property type="term" value="P:phosphate ion transport"/>
    <property type="evidence" value="ECO:0007669"/>
    <property type="project" value="UniProtKB-UniRule"/>
</dbReference>
<comment type="function">
    <text evidence="4">Involved in the system for phosphate transport across the cytoplasmic membrane.</text>
</comment>
<reference evidence="7" key="2">
    <citation type="journal article" date="2015" name="Genome Announc.">
        <title>Draft Genome Sequence of Filamentous Marine Cyanobacterium Lyngbya confervoides Strain BDU141951.</title>
        <authorList>
            <person name="Chandrababunaidu M.M."/>
            <person name="Sen D."/>
            <person name="Tripathy S."/>
        </authorList>
    </citation>
    <scope>NUCLEOTIDE SEQUENCE</scope>
    <source>
        <strain evidence="7">BDU141951</strain>
    </source>
</reference>
<feature type="signal peptide" evidence="4">
    <location>
        <begin position="1"/>
        <end position="22"/>
    </location>
</feature>
<keyword evidence="2 4" id="KW-0813">Transport</keyword>
<organism evidence="7">
    <name type="scientific">Lyngbya confervoides BDU141951</name>
    <dbReference type="NCBI Taxonomy" id="1574623"/>
    <lineage>
        <taxon>Bacteria</taxon>
        <taxon>Bacillati</taxon>
        <taxon>Cyanobacteriota</taxon>
        <taxon>Cyanophyceae</taxon>
        <taxon>Oscillatoriophycideae</taxon>
        <taxon>Oscillatoriales</taxon>
        <taxon>Microcoleaceae</taxon>
        <taxon>Lyngbya</taxon>
    </lineage>
</organism>
<gene>
    <name evidence="7" type="ORF">QQ91_001925</name>
</gene>
<dbReference type="AlphaFoldDB" id="A0A0C1YDY1"/>
<dbReference type="SUPFAM" id="SSF53850">
    <property type="entry name" value="Periplasmic binding protein-like II"/>
    <property type="match status" value="1"/>
</dbReference>
<keyword evidence="3 4" id="KW-0732">Signal</keyword>
<dbReference type="InterPro" id="IPR050811">
    <property type="entry name" value="Phosphate_ABC_transporter"/>
</dbReference>
<protein>
    <recommendedName>
        <fullName evidence="4">Phosphate-binding protein</fullName>
    </recommendedName>
</protein>
<evidence type="ECO:0000256" key="5">
    <source>
        <dbReference type="SAM" id="MobiDB-lite"/>
    </source>
</evidence>
<accession>A0A0C1YDY1</accession>
<feature type="chain" id="PRO_5035981457" description="Phosphate-binding protein" evidence="4">
    <location>
        <begin position="23"/>
        <end position="349"/>
    </location>
</feature>
<evidence type="ECO:0000313" key="7">
    <source>
        <dbReference type="EMBL" id="NEV65870.1"/>
    </source>
</evidence>
<reference evidence="7" key="1">
    <citation type="submission" date="2014-11" db="EMBL/GenBank/DDBJ databases">
        <authorList>
            <person name="Malar M.C."/>
            <person name="Sen D."/>
            <person name="Tripathy S."/>
        </authorList>
    </citation>
    <scope>NUCLEOTIDE SEQUENCE</scope>
    <source>
        <strain evidence="7">BDU141951</strain>
    </source>
</reference>
<dbReference type="PANTHER" id="PTHR30570:SF1">
    <property type="entry name" value="PHOSPHATE-BINDING PROTEIN PSTS"/>
    <property type="match status" value="1"/>
</dbReference>
<evidence type="ECO:0000259" key="6">
    <source>
        <dbReference type="Pfam" id="PF12849"/>
    </source>
</evidence>
<dbReference type="EMBL" id="JTHE02000002">
    <property type="protein sequence ID" value="NEV65870.1"/>
    <property type="molecule type" value="Genomic_DNA"/>
</dbReference>
<feature type="compositionally biased region" description="Low complexity" evidence="5">
    <location>
        <begin position="30"/>
        <end position="43"/>
    </location>
</feature>
<feature type="region of interest" description="Disordered" evidence="5">
    <location>
        <begin position="24"/>
        <end position="43"/>
    </location>
</feature>
<dbReference type="Gene3D" id="3.40.190.10">
    <property type="entry name" value="Periplasmic binding protein-like II"/>
    <property type="match status" value="2"/>
</dbReference>
<dbReference type="Pfam" id="PF12849">
    <property type="entry name" value="PBP_like_2"/>
    <property type="match status" value="1"/>
</dbReference>
<proteinExistence type="inferred from homology"/>
<evidence type="ECO:0000256" key="1">
    <source>
        <dbReference type="ARBA" id="ARBA00008725"/>
    </source>
</evidence>
<comment type="similarity">
    <text evidence="1 4">Belongs to the PstS family.</text>
</comment>
<feature type="domain" description="PBP" evidence="6">
    <location>
        <begin position="40"/>
        <end position="293"/>
    </location>
</feature>
<evidence type="ECO:0000256" key="3">
    <source>
        <dbReference type="ARBA" id="ARBA00022729"/>
    </source>
</evidence>
<sequence length="349" mass="37936">MALQTWKKLTPLALTALTVACSAPSEPTVNSSPEEISAANSSSSINIDGSSTVYPLTDEVAKELQFEQGEAAPNITIDFSGTGGGFKKFCAGETDINNASRPILRAEMEICKVNGIEYIEIPVAFDALTVVVHPDNDWADDITVAELQAMWEPAAEGTITQWSQVRGDWPDQPLNLHGPDVESGTYDYFTEAIVAEAQASRSDYTAQSDDDLIVRAVRQDPNSLGFFGYAYYNENRSQLKALAIDSGAGPIEPADETVQSGAYQPLTRPLFIYVNADAMAANPDLQAFVEYYLLNARFLVEVVGYTPLPNEAYNIASEHVAEKRIGTAFGGQAPTNLTLEQLVQTERDF</sequence>
<dbReference type="InterPro" id="IPR024370">
    <property type="entry name" value="PBP_domain"/>
</dbReference>
<comment type="caution">
    <text evidence="7">The sequence shown here is derived from an EMBL/GenBank/DDBJ whole genome shotgun (WGS) entry which is preliminary data.</text>
</comment>
<dbReference type="GO" id="GO:0042301">
    <property type="term" value="F:phosphate ion binding"/>
    <property type="evidence" value="ECO:0007669"/>
    <property type="project" value="UniProtKB-UniRule"/>
</dbReference>
<reference evidence="7" key="3">
    <citation type="submission" date="2020-02" db="EMBL/GenBank/DDBJ databases">
        <authorList>
            <person name="Sarangi A.N."/>
            <person name="Ghosh S."/>
            <person name="Mukherjee M."/>
            <person name="Tripathy S."/>
        </authorList>
    </citation>
    <scope>NUCLEOTIDE SEQUENCE</scope>
    <source>
        <strain evidence="7">BDU141951</strain>
    </source>
</reference>
<dbReference type="CDD" id="cd13654">
    <property type="entry name" value="PBP2_phosphate_like_2"/>
    <property type="match status" value="1"/>
</dbReference>
<evidence type="ECO:0000256" key="2">
    <source>
        <dbReference type="ARBA" id="ARBA00022448"/>
    </source>
</evidence>
<dbReference type="InterPro" id="IPR011862">
    <property type="entry name" value="Phos-bd"/>
</dbReference>